<dbReference type="InterPro" id="IPR036259">
    <property type="entry name" value="MFS_trans_sf"/>
</dbReference>
<dbReference type="InterPro" id="IPR010290">
    <property type="entry name" value="TM_effector"/>
</dbReference>
<keyword evidence="2" id="KW-0813">Transport</keyword>
<feature type="transmembrane region" description="Helical" evidence="8">
    <location>
        <begin position="233"/>
        <end position="251"/>
    </location>
</feature>
<dbReference type="OrthoDB" id="9775268at2"/>
<evidence type="ECO:0000256" key="7">
    <source>
        <dbReference type="SAM" id="MobiDB-lite"/>
    </source>
</evidence>
<dbReference type="EMBL" id="CP032624">
    <property type="protein sequence ID" value="AYG03641.1"/>
    <property type="molecule type" value="Genomic_DNA"/>
</dbReference>
<comment type="subcellular location">
    <subcellularLocation>
        <location evidence="1">Cell membrane</location>
        <topology evidence="1">Multi-pass membrane protein</topology>
    </subcellularLocation>
</comment>
<name>A0A387BZ86_9MICO</name>
<dbReference type="SUPFAM" id="SSF103473">
    <property type="entry name" value="MFS general substrate transporter"/>
    <property type="match status" value="1"/>
</dbReference>
<evidence type="ECO:0000259" key="9">
    <source>
        <dbReference type="PROSITE" id="PS50850"/>
    </source>
</evidence>
<feature type="domain" description="Major facilitator superfamily (MFS) profile" evidence="9">
    <location>
        <begin position="1"/>
        <end position="407"/>
    </location>
</feature>
<evidence type="ECO:0000256" key="1">
    <source>
        <dbReference type="ARBA" id="ARBA00004651"/>
    </source>
</evidence>
<dbReference type="Pfam" id="PF05977">
    <property type="entry name" value="MFS_3"/>
    <property type="match status" value="1"/>
</dbReference>
<sequence>MTTVPARPPGGSAWAPLAHPMFRWLWLAQLGSNIGVWMQTVGAQWFLVEQSHSSALVAWVQTASLLPTLLLSLLAGVFADQFDRRVLLLVSNGAATVLAGILTAISYAGGLTPWGLLTLTFLLGCASALTGPAWQAIQPELVPRSELASASALGSVTVNAARAIGPAIAGVIVAATGPSLVFLLNAVSFVLVLVALVAWRRERSDASTGRERLWWSLTTGLRYVANGPVVRRILLRSALFAFPASALWALLPDAARDPLRLSAGGYGLLLAVLGVGSLIGVVLMPVIRRRLHSSVTLAGSAVVFGLGTLATVLWPLPVVLPLLLFSGIAWIGTLTTLNADMQLTLPAWVRARGLAVYLLVFMGSQAIGSFLWGAVSASIGTAATLVIAAALLALCAASVLVLPLKPETGTLDRNIVDFCLPAPMLVFEPEPTDGPVLVTRSYQVPPAQAAGFAGAMGFVEQTQRRVGASSWRLYRSGEHADEFREEFTVRSWSEYQAQLGSRWTVYDRDRFGDALAFAGEPPVEEHFFAQPVGGASAGYPQVMSDEDMTEPDDQDDDDEELAPESTDKLDDPPERRAPGEQR</sequence>
<organism evidence="10 11">
    <name type="scientific">Gryllotalpicola protaetiae</name>
    <dbReference type="NCBI Taxonomy" id="2419771"/>
    <lineage>
        <taxon>Bacteria</taxon>
        <taxon>Bacillati</taxon>
        <taxon>Actinomycetota</taxon>
        <taxon>Actinomycetes</taxon>
        <taxon>Micrococcales</taxon>
        <taxon>Microbacteriaceae</taxon>
        <taxon>Gryllotalpicola</taxon>
    </lineage>
</organism>
<dbReference type="Gene3D" id="1.20.1250.20">
    <property type="entry name" value="MFS general substrate transporter like domains"/>
    <property type="match status" value="1"/>
</dbReference>
<protein>
    <submittedName>
        <fullName evidence="10">MFS transporter</fullName>
    </submittedName>
</protein>
<keyword evidence="5 8" id="KW-1133">Transmembrane helix</keyword>
<proteinExistence type="predicted"/>
<evidence type="ECO:0000256" key="5">
    <source>
        <dbReference type="ARBA" id="ARBA00022989"/>
    </source>
</evidence>
<feature type="transmembrane region" description="Helical" evidence="8">
    <location>
        <begin position="86"/>
        <end position="108"/>
    </location>
</feature>
<evidence type="ECO:0000256" key="2">
    <source>
        <dbReference type="ARBA" id="ARBA00022448"/>
    </source>
</evidence>
<feature type="transmembrane region" description="Helical" evidence="8">
    <location>
        <begin position="180"/>
        <end position="199"/>
    </location>
</feature>
<reference evidence="10 11" key="1">
    <citation type="submission" date="2018-09" db="EMBL/GenBank/DDBJ databases">
        <title>Genome sequencing of strain 2DFW10M-5.</title>
        <authorList>
            <person name="Heo J."/>
            <person name="Kim S.-J."/>
            <person name="Kwon S.-W."/>
        </authorList>
    </citation>
    <scope>NUCLEOTIDE SEQUENCE [LARGE SCALE GENOMIC DNA]</scope>
    <source>
        <strain evidence="10 11">2DFW10M-5</strain>
    </source>
</reference>
<dbReference type="Proteomes" id="UP000275069">
    <property type="component" value="Chromosome"/>
</dbReference>
<keyword evidence="11" id="KW-1185">Reference proteome</keyword>
<feature type="compositionally biased region" description="Acidic residues" evidence="7">
    <location>
        <begin position="544"/>
        <end position="562"/>
    </location>
</feature>
<keyword evidence="4 8" id="KW-0812">Transmembrane</keyword>
<dbReference type="GO" id="GO:0005886">
    <property type="term" value="C:plasma membrane"/>
    <property type="evidence" value="ECO:0007669"/>
    <property type="project" value="UniProtKB-SubCell"/>
</dbReference>
<dbReference type="PROSITE" id="PS50850">
    <property type="entry name" value="MFS"/>
    <property type="match status" value="1"/>
</dbReference>
<feature type="transmembrane region" description="Helical" evidence="8">
    <location>
        <begin position="59"/>
        <end position="79"/>
    </location>
</feature>
<dbReference type="RefSeq" id="WP_120789174.1">
    <property type="nucleotide sequence ID" value="NZ_CP032624.1"/>
</dbReference>
<dbReference type="PANTHER" id="PTHR23513">
    <property type="entry name" value="INTEGRAL MEMBRANE EFFLUX PROTEIN-RELATED"/>
    <property type="match status" value="1"/>
</dbReference>
<dbReference type="AlphaFoldDB" id="A0A387BZ86"/>
<feature type="compositionally biased region" description="Basic and acidic residues" evidence="7">
    <location>
        <begin position="565"/>
        <end position="582"/>
    </location>
</feature>
<evidence type="ECO:0000313" key="10">
    <source>
        <dbReference type="EMBL" id="AYG03641.1"/>
    </source>
</evidence>
<gene>
    <name evidence="10" type="ORF">D7I44_08905</name>
</gene>
<dbReference type="PANTHER" id="PTHR23513:SF11">
    <property type="entry name" value="STAPHYLOFERRIN A TRANSPORTER"/>
    <property type="match status" value="1"/>
</dbReference>
<dbReference type="CDD" id="cd06173">
    <property type="entry name" value="MFS_MefA_like"/>
    <property type="match status" value="1"/>
</dbReference>
<feature type="transmembrane region" description="Helical" evidence="8">
    <location>
        <begin position="322"/>
        <end position="341"/>
    </location>
</feature>
<evidence type="ECO:0000256" key="3">
    <source>
        <dbReference type="ARBA" id="ARBA00022475"/>
    </source>
</evidence>
<keyword evidence="3" id="KW-1003">Cell membrane</keyword>
<evidence type="ECO:0000256" key="6">
    <source>
        <dbReference type="ARBA" id="ARBA00023136"/>
    </source>
</evidence>
<dbReference type="GO" id="GO:0022857">
    <property type="term" value="F:transmembrane transporter activity"/>
    <property type="evidence" value="ECO:0007669"/>
    <property type="project" value="InterPro"/>
</dbReference>
<evidence type="ECO:0000256" key="8">
    <source>
        <dbReference type="SAM" id="Phobius"/>
    </source>
</evidence>
<evidence type="ECO:0000256" key="4">
    <source>
        <dbReference type="ARBA" id="ARBA00022692"/>
    </source>
</evidence>
<accession>A0A387BZ86</accession>
<feature type="transmembrane region" description="Helical" evidence="8">
    <location>
        <begin position="381"/>
        <end position="404"/>
    </location>
</feature>
<feature type="transmembrane region" description="Helical" evidence="8">
    <location>
        <begin position="263"/>
        <end position="283"/>
    </location>
</feature>
<feature type="transmembrane region" description="Helical" evidence="8">
    <location>
        <begin position="295"/>
        <end position="316"/>
    </location>
</feature>
<dbReference type="KEGG" id="gry:D7I44_08905"/>
<feature type="region of interest" description="Disordered" evidence="7">
    <location>
        <begin position="532"/>
        <end position="582"/>
    </location>
</feature>
<feature type="transmembrane region" description="Helical" evidence="8">
    <location>
        <begin position="353"/>
        <end position="375"/>
    </location>
</feature>
<feature type="transmembrane region" description="Helical" evidence="8">
    <location>
        <begin position="24"/>
        <end position="47"/>
    </location>
</feature>
<dbReference type="InterPro" id="IPR020846">
    <property type="entry name" value="MFS_dom"/>
</dbReference>
<evidence type="ECO:0000313" key="11">
    <source>
        <dbReference type="Proteomes" id="UP000275069"/>
    </source>
</evidence>
<keyword evidence="6 8" id="KW-0472">Membrane</keyword>